<evidence type="ECO:0000256" key="1">
    <source>
        <dbReference type="ARBA" id="ARBA00006801"/>
    </source>
</evidence>
<dbReference type="OrthoDB" id="415358at2759"/>
<dbReference type="InterPro" id="IPR004367">
    <property type="entry name" value="Cyclin_C-dom"/>
</dbReference>
<dbReference type="InterPro" id="IPR006671">
    <property type="entry name" value="Cyclin_N"/>
</dbReference>
<dbReference type="CDD" id="cd20567">
    <property type="entry name" value="CYCLIN_AtCycB-like_rpt1"/>
    <property type="match status" value="1"/>
</dbReference>
<dbReference type="Pfam" id="PF02984">
    <property type="entry name" value="Cyclin_C"/>
    <property type="match status" value="1"/>
</dbReference>
<dbReference type="Pfam" id="PF13621">
    <property type="entry name" value="Cupin_8"/>
    <property type="match status" value="1"/>
</dbReference>
<evidence type="ECO:0000256" key="3">
    <source>
        <dbReference type="ARBA" id="ARBA00022618"/>
    </source>
</evidence>
<dbReference type="InterPro" id="IPR014710">
    <property type="entry name" value="RmlC-like_jellyroll"/>
</dbReference>
<dbReference type="AlphaFoldDB" id="A0A8J5YK62"/>
<evidence type="ECO:0000256" key="2">
    <source>
        <dbReference type="ARBA" id="ARBA00006955"/>
    </source>
</evidence>
<dbReference type="SMART" id="SM00385">
    <property type="entry name" value="CYCLIN"/>
    <property type="match status" value="2"/>
</dbReference>
<dbReference type="InterPro" id="IPR013763">
    <property type="entry name" value="Cyclin-like_dom"/>
</dbReference>
<keyword evidence="5" id="KW-0131">Cell cycle</keyword>
<dbReference type="PROSITE" id="PS00292">
    <property type="entry name" value="CYCLINS"/>
    <property type="match status" value="1"/>
</dbReference>
<evidence type="ECO:0000256" key="4">
    <source>
        <dbReference type="ARBA" id="ARBA00023127"/>
    </source>
</evidence>
<feature type="domain" description="JmjC" evidence="8">
    <location>
        <begin position="613"/>
        <end position="806"/>
    </location>
</feature>
<keyword evidence="4 6" id="KW-0195">Cyclin</keyword>
<dbReference type="FunFam" id="1.10.472.10:FF:000032">
    <property type="entry name" value="G2/mitotic-specific cyclin-1"/>
    <property type="match status" value="1"/>
</dbReference>
<evidence type="ECO:0000313" key="9">
    <source>
        <dbReference type="EMBL" id="KAG8483602.1"/>
    </source>
</evidence>
<dbReference type="InterPro" id="IPR036915">
    <property type="entry name" value="Cyclin-like_sf"/>
</dbReference>
<proteinExistence type="inferred from homology"/>
<dbReference type="PROSITE" id="PS51184">
    <property type="entry name" value="JMJC"/>
    <property type="match status" value="1"/>
</dbReference>
<dbReference type="InterPro" id="IPR003347">
    <property type="entry name" value="JmjC_dom"/>
</dbReference>
<evidence type="ECO:0000313" key="10">
    <source>
        <dbReference type="Proteomes" id="UP000701853"/>
    </source>
</evidence>
<dbReference type="Proteomes" id="UP000701853">
    <property type="component" value="Chromosome 9"/>
</dbReference>
<dbReference type="SMART" id="SM00558">
    <property type="entry name" value="JmjC"/>
    <property type="match status" value="1"/>
</dbReference>
<dbReference type="FunFam" id="2.60.120.10:FF:000147">
    <property type="entry name" value="2-oxoglutarate (2OG) and Fe(II)-dependent oxygenase superfamily protein"/>
    <property type="match status" value="1"/>
</dbReference>
<keyword evidence="3" id="KW-0132">Cell division</keyword>
<dbReference type="FunFam" id="1.10.472.10:FF:000001">
    <property type="entry name" value="G2/mitotic-specific cyclin"/>
    <property type="match status" value="1"/>
</dbReference>
<evidence type="ECO:0000259" key="8">
    <source>
        <dbReference type="PROSITE" id="PS51184"/>
    </source>
</evidence>
<dbReference type="SUPFAM" id="SSF51197">
    <property type="entry name" value="Clavaminate synthase-like"/>
    <property type="match status" value="1"/>
</dbReference>
<name>A0A8J5YK62_9ROSI</name>
<dbReference type="GO" id="GO:0051301">
    <property type="term" value="P:cell division"/>
    <property type="evidence" value="ECO:0007669"/>
    <property type="project" value="UniProtKB-KW"/>
</dbReference>
<reference evidence="9 10" key="1">
    <citation type="journal article" date="2021" name="bioRxiv">
        <title>The Gossypium anomalum genome as a resource for cotton improvement and evolutionary analysis of hybrid incompatibility.</title>
        <authorList>
            <person name="Grover C.E."/>
            <person name="Yuan D."/>
            <person name="Arick M.A."/>
            <person name="Miller E.R."/>
            <person name="Hu G."/>
            <person name="Peterson D.G."/>
            <person name="Wendel J.F."/>
            <person name="Udall J.A."/>
        </authorList>
    </citation>
    <scope>NUCLEOTIDE SEQUENCE [LARGE SCALE GENOMIC DNA]</scope>
    <source>
        <strain evidence="9">JFW-Udall</strain>
        <tissue evidence="9">Leaf</tissue>
    </source>
</reference>
<comment type="similarity">
    <text evidence="1">Belongs to the JARID1 histone demethylase family.</text>
</comment>
<dbReference type="SMART" id="SM01332">
    <property type="entry name" value="Cyclin_C"/>
    <property type="match status" value="1"/>
</dbReference>
<dbReference type="Pfam" id="PF00134">
    <property type="entry name" value="Cyclin_N"/>
    <property type="match status" value="1"/>
</dbReference>
<evidence type="ECO:0000256" key="7">
    <source>
        <dbReference type="SAM" id="MobiDB-lite"/>
    </source>
</evidence>
<evidence type="ECO:0000256" key="6">
    <source>
        <dbReference type="RuleBase" id="RU000383"/>
    </source>
</evidence>
<dbReference type="PANTHER" id="PTHR10177">
    <property type="entry name" value="CYCLINS"/>
    <property type="match status" value="1"/>
</dbReference>
<keyword evidence="10" id="KW-1185">Reference proteome</keyword>
<dbReference type="InterPro" id="IPR041667">
    <property type="entry name" value="Cupin_8"/>
</dbReference>
<comment type="caution">
    <text evidence="9">The sequence shown here is derived from an EMBL/GenBank/DDBJ whole genome shotgun (WGS) entry which is preliminary data.</text>
</comment>
<protein>
    <recommendedName>
        <fullName evidence="8">JmjC domain-containing protein</fullName>
    </recommendedName>
</protein>
<dbReference type="Gene3D" id="2.60.120.10">
    <property type="entry name" value="Jelly Rolls"/>
    <property type="match status" value="1"/>
</dbReference>
<evidence type="ECO:0000256" key="5">
    <source>
        <dbReference type="ARBA" id="ARBA00023306"/>
    </source>
</evidence>
<dbReference type="InterPro" id="IPR048258">
    <property type="entry name" value="Cyclins_cyclin-box"/>
</dbReference>
<dbReference type="SUPFAM" id="SSF47954">
    <property type="entry name" value="Cyclin-like"/>
    <property type="match status" value="2"/>
</dbReference>
<dbReference type="InterPro" id="IPR039361">
    <property type="entry name" value="Cyclin"/>
</dbReference>
<dbReference type="GO" id="GO:0010332">
    <property type="term" value="P:response to gamma radiation"/>
    <property type="evidence" value="ECO:0007669"/>
    <property type="project" value="UniProtKB-ARBA"/>
</dbReference>
<comment type="similarity">
    <text evidence="2">Belongs to the cyclin family. Cyclin AB subfamily.</text>
</comment>
<feature type="compositionally biased region" description="Polar residues" evidence="7">
    <location>
        <begin position="830"/>
        <end position="850"/>
    </location>
</feature>
<accession>A0A8J5YK62</accession>
<dbReference type="Gene3D" id="1.10.472.10">
    <property type="entry name" value="Cyclin-like"/>
    <property type="match status" value="2"/>
</dbReference>
<gene>
    <name evidence="9" type="ORF">CXB51_023453</name>
</gene>
<sequence>MVPSACKLSAGIVRCDRALARDEKSYRVATRRNPEEEEARGSRLRVFLSSLLATIGGALGQVVEQEVEEEEPEMASRAIVPQHENNGEVKQKNAIADGRNRRVLQDIGNFVNERAAAQGKKPITEGAVVVAQAVKGAQRKQVDKPKPENVIVISSDEKSEKSKHVTKRQGSSRKDVKTLTSILSARSKAACGLVNKLNDSIENIDGADAGNELAVTEYVDDIYKFYKLTEDEGRVRDYMDLQPDINAKMRSILVDWLIEVHRKFELMPETLYLTMNIVDRFLSMKVVRRKELQLVGISAMLIACKYEEIWAPEVNDFVFISDNAYAREHVLVMEKTILDRLEWYLTVPTPYVFLVRFIKASVPSDDKMEDLVFYLAELGLMQYPSAVSYCPSLLAAAAVYAARCTLGESPLWSETLKHHTGYSVEQLIECAKLLVKFHSTAAESKLKALYRKFSSPDRNAVAFLAPAKCLLPIAIHDGDKTAQIQQSKKMEGKVESLWEEVRELTLGTTVDRLQSPPTPLQFLRDFVSQNKPCIISNAISHWPALSLWSTPSYLSTALYSSLVSLHLTPDGQADALVPHPSQSYLCFVSAHVQPTLFPQALDLIRQPPNHLVAYLQQQNDCFRTEYSELESDCDAHIPWASEALGCLPEAVNLWIGNHLSQTSFHKDHYENLYAVVSGEKHFLLLPPTDVHRMYIKKYPAARYSYSQENGEFRLEVEEPERYVPWSSVDPCPGRASLKQESLKFPLYFNGPKPFEVTVKAGEVLYLPSMWFHHVRQSPGDGGCTIAVNYWYDMQFDIKYAYFNFLQSLPCRSIDDQTIPEGDCEGDSGPHASSNHLNSRFSGDESATNNVEIHKDRDNVEGTQENVNDCEGCCRMSTSPKFSWSRENCCLLPGNESNSNDPLNIFGVVL</sequence>
<dbReference type="EMBL" id="JAHUZN010000009">
    <property type="protein sequence ID" value="KAG8483602.1"/>
    <property type="molecule type" value="Genomic_DNA"/>
</dbReference>
<feature type="region of interest" description="Disordered" evidence="7">
    <location>
        <begin position="819"/>
        <end position="859"/>
    </location>
</feature>
<organism evidence="9 10">
    <name type="scientific">Gossypium anomalum</name>
    <dbReference type="NCBI Taxonomy" id="47600"/>
    <lineage>
        <taxon>Eukaryota</taxon>
        <taxon>Viridiplantae</taxon>
        <taxon>Streptophyta</taxon>
        <taxon>Embryophyta</taxon>
        <taxon>Tracheophyta</taxon>
        <taxon>Spermatophyta</taxon>
        <taxon>Magnoliopsida</taxon>
        <taxon>eudicotyledons</taxon>
        <taxon>Gunneridae</taxon>
        <taxon>Pentapetalae</taxon>
        <taxon>rosids</taxon>
        <taxon>malvids</taxon>
        <taxon>Malvales</taxon>
        <taxon>Malvaceae</taxon>
        <taxon>Malvoideae</taxon>
        <taxon>Gossypium</taxon>
    </lineage>
</organism>